<dbReference type="RefSeq" id="WP_113544607.1">
    <property type="nucleotide sequence ID" value="NZ_WIEC01000010.1"/>
</dbReference>
<proteinExistence type="predicted"/>
<dbReference type="EMBL" id="WIEZ01000015">
    <property type="protein sequence ID" value="NKM48302.1"/>
    <property type="molecule type" value="Genomic_DNA"/>
</dbReference>
<comment type="caution">
    <text evidence="2">The sequence shown here is derived from an EMBL/GenBank/DDBJ whole genome shotgun (WGS) entry which is preliminary data.</text>
</comment>
<gene>
    <name evidence="2" type="ORF">GFL91_25705</name>
</gene>
<accession>A0A8I2GY44</accession>
<dbReference type="AlphaFoldDB" id="A0A8I2GY44"/>
<protein>
    <submittedName>
        <fullName evidence="2">Uncharacterized protein</fullName>
    </submittedName>
</protein>
<name>A0A8I2GY44_RHILV</name>
<feature type="region of interest" description="Disordered" evidence="1">
    <location>
        <begin position="1"/>
        <end position="26"/>
    </location>
</feature>
<evidence type="ECO:0000256" key="1">
    <source>
        <dbReference type="SAM" id="MobiDB-lite"/>
    </source>
</evidence>
<reference evidence="2" key="1">
    <citation type="submission" date="2019-10" db="EMBL/GenBank/DDBJ databases">
        <title>Rhizobium leguminosarum symbiovar viciae collection.</title>
        <authorList>
            <person name="Boivin S."/>
            <person name="Lepetit M."/>
        </authorList>
    </citation>
    <scope>NUCLEOTIDE SEQUENCE</scope>
    <source>
        <strain evidence="2">L143</strain>
    </source>
</reference>
<evidence type="ECO:0000313" key="3">
    <source>
        <dbReference type="Proteomes" id="UP000662259"/>
    </source>
</evidence>
<organism evidence="2 3">
    <name type="scientific">Rhizobium leguminosarum bv. viciae</name>
    <dbReference type="NCBI Taxonomy" id="387"/>
    <lineage>
        <taxon>Bacteria</taxon>
        <taxon>Pseudomonadati</taxon>
        <taxon>Pseudomonadota</taxon>
        <taxon>Alphaproteobacteria</taxon>
        <taxon>Hyphomicrobiales</taxon>
        <taxon>Rhizobiaceae</taxon>
        <taxon>Rhizobium/Agrobacterium group</taxon>
        <taxon>Rhizobium</taxon>
    </lineage>
</organism>
<sequence length="164" mass="18149">MTNNLRVSGEKRLSVSRPSAAPPRPFTDMELQTLRTVADALIPPQDDFRSGSAVSKFDQLVTNAAAILDKHFDLLTGVLEELRVTPGTEMWDRLKKLEAENGEAFYILSTLIVGAYIYSDEMKSELNYPTPHRNPPGLFDAADELSSGILDPVIERGPIYLAVE</sequence>
<dbReference type="Proteomes" id="UP000662259">
    <property type="component" value="Unassembled WGS sequence"/>
</dbReference>
<evidence type="ECO:0000313" key="2">
    <source>
        <dbReference type="EMBL" id="NKM48302.1"/>
    </source>
</evidence>